<keyword evidence="2" id="KW-0472">Membrane</keyword>
<dbReference type="SUPFAM" id="SSF158472">
    <property type="entry name" value="HAMP domain-like"/>
    <property type="match status" value="1"/>
</dbReference>
<dbReference type="SUPFAM" id="SSF109604">
    <property type="entry name" value="HD-domain/PDEase-like"/>
    <property type="match status" value="1"/>
</dbReference>
<reference evidence="7 8" key="1">
    <citation type="submission" date="2008-07" db="EMBL/GenBank/DDBJ databases">
        <authorList>
            <person name="Gonzalez J."/>
            <person name="Sokolova T."/>
            <person name="Ferriera S."/>
            <person name="Johnson J."/>
            <person name="Kravitz S."/>
            <person name="Beeson K."/>
            <person name="Sutton G."/>
            <person name="Rogers Y.-H."/>
            <person name="Friedman R."/>
            <person name="Frazier M."/>
            <person name="Venter J.C."/>
        </authorList>
    </citation>
    <scope>NUCLEOTIDE SEQUENCE [LARGE SCALE GENOMIC DNA]</scope>
    <source>
        <strain evidence="7 8">DSM 12653</strain>
    </source>
</reference>
<dbReference type="SMART" id="SM00471">
    <property type="entry name" value="HDc"/>
    <property type="match status" value="1"/>
</dbReference>
<evidence type="ECO:0000313" key="8">
    <source>
        <dbReference type="Proteomes" id="UP000010146"/>
    </source>
</evidence>
<keyword evidence="2" id="KW-1133">Transmembrane helix</keyword>
<sequence length="644" mass="73934">MHFHIRKEMEENMFRREYRKKLFVVLFGVSFFVYFLSLVHFLSGFEKRIFIGSLILLISMGLSSFLSKKLSEPIEKLEEGVKRISQGDFGYRLDVKSSQEFEELSKSFNFMAQQLSYAYERLKEQTDNLIRQNEELQEFNAELEASYEQLEALTRELELSERKYRLLVENIRDILWVTDKNFIIEFVNSRVVRYLNYTPQELVGKSLLEIVDEEAKETLKNMMEGKVRFAEVSFRTKDGLLLLTETHVKRLKVDEEVIGLQGISRDITETYYIKKQIEEKNNEILAISDVGRLITSGSDMKEVLKAIVEKVAGLLNSPLCAVREYHPSSGKFLLLAKGGELKDYPVSEEIRLSEKDIEELVTSKEIKIKDVDEFPHSEKVMPIFRAKDVYSVVVVPLVFGGETKGILTVWASTNTVKNMSLLRSVASAISLAMENSKLYEEIKKVYIKTIEALAYAIEAKDIHTKGHSMRVSQYAALIGEYMGFSREKVEQLRIAGILHDIGKIGIRDSILLKKGKLTQQEYEAMKLHPEIARKILAPIDLPKEILEAIAKHHERYDGKGYPYGLKGEEIPIEAAILGVADAFDAMTSDRSYRKGMSIEEAVNEVLRNKGTQFHPEVVDVFISIYMNERHRLEEIKNQVLESAS</sequence>
<feature type="transmembrane region" description="Helical" evidence="2">
    <location>
        <begin position="21"/>
        <end position="43"/>
    </location>
</feature>
<dbReference type="PROSITE" id="PS50112">
    <property type="entry name" value="PAS"/>
    <property type="match status" value="1"/>
</dbReference>
<dbReference type="PROSITE" id="PS51832">
    <property type="entry name" value="HD_GYP"/>
    <property type="match status" value="1"/>
</dbReference>
<dbReference type="InterPro" id="IPR029016">
    <property type="entry name" value="GAF-like_dom_sf"/>
</dbReference>
<dbReference type="GO" id="GO:0007165">
    <property type="term" value="P:signal transduction"/>
    <property type="evidence" value="ECO:0007669"/>
    <property type="project" value="InterPro"/>
</dbReference>
<dbReference type="Gene3D" id="6.10.340.10">
    <property type="match status" value="1"/>
</dbReference>
<evidence type="ECO:0000259" key="3">
    <source>
        <dbReference type="PROSITE" id="PS50112"/>
    </source>
</evidence>
<dbReference type="InterPro" id="IPR003660">
    <property type="entry name" value="HAMP_dom"/>
</dbReference>
<dbReference type="InterPro" id="IPR035965">
    <property type="entry name" value="PAS-like_dom_sf"/>
</dbReference>
<feature type="domain" description="PAS" evidence="3">
    <location>
        <begin position="160"/>
        <end position="230"/>
    </location>
</feature>
<gene>
    <name evidence="7" type="ORF">CDSM653_00021</name>
</gene>
<dbReference type="CDD" id="cd00130">
    <property type="entry name" value="PAS"/>
    <property type="match status" value="1"/>
</dbReference>
<comment type="caution">
    <text evidence="7">The sequence shown here is derived from an EMBL/GenBank/DDBJ whole genome shotgun (WGS) entry which is preliminary data.</text>
</comment>
<evidence type="ECO:0000256" key="1">
    <source>
        <dbReference type="SAM" id="Coils"/>
    </source>
</evidence>
<accession>B7R6S5</accession>
<dbReference type="PROSITE" id="PS51831">
    <property type="entry name" value="HD"/>
    <property type="match status" value="1"/>
</dbReference>
<dbReference type="AlphaFoldDB" id="B7R6S5"/>
<dbReference type="Gene3D" id="3.30.450.20">
    <property type="entry name" value="PAS domain"/>
    <property type="match status" value="1"/>
</dbReference>
<dbReference type="InterPro" id="IPR006675">
    <property type="entry name" value="HDIG_dom"/>
</dbReference>
<evidence type="ECO:0000259" key="6">
    <source>
        <dbReference type="PROSITE" id="PS51832"/>
    </source>
</evidence>
<dbReference type="GO" id="GO:0016020">
    <property type="term" value="C:membrane"/>
    <property type="evidence" value="ECO:0007669"/>
    <property type="project" value="InterPro"/>
</dbReference>
<dbReference type="SMART" id="SM00065">
    <property type="entry name" value="GAF"/>
    <property type="match status" value="1"/>
</dbReference>
<reference evidence="7 8" key="2">
    <citation type="journal article" date="2015" name="BMC Genomics">
        <title>Analysis of three genomes within the thermophilic bacterial species Caldanaerobacter subterraneus with a focus on carbon monoxide dehydrogenase evolution and hydrolase diversity.</title>
        <authorList>
            <person name="Sant'Anna F.H."/>
            <person name="Lebedinsky A.V."/>
            <person name="Sokolova T.G."/>
            <person name="Robb F.T."/>
            <person name="Gonzalez J.M."/>
        </authorList>
    </citation>
    <scope>NUCLEOTIDE SEQUENCE [LARGE SCALE GENOMIC DNA]</scope>
    <source>
        <strain evidence="7 8">DSM 12653</strain>
    </source>
</reference>
<dbReference type="SUPFAM" id="SSF55785">
    <property type="entry name" value="PYP-like sensor domain (PAS domain)"/>
    <property type="match status" value="1"/>
</dbReference>
<feature type="domain" description="HAMP" evidence="4">
    <location>
        <begin position="68"/>
        <end position="120"/>
    </location>
</feature>
<dbReference type="SMART" id="SM00091">
    <property type="entry name" value="PAS"/>
    <property type="match status" value="1"/>
</dbReference>
<dbReference type="InterPro" id="IPR037522">
    <property type="entry name" value="HD_GYP_dom"/>
</dbReference>
<dbReference type="InterPro" id="IPR003607">
    <property type="entry name" value="HD/PDEase_dom"/>
</dbReference>
<dbReference type="Proteomes" id="UP000010146">
    <property type="component" value="Unassembled WGS sequence"/>
</dbReference>
<dbReference type="Gene3D" id="1.10.3210.10">
    <property type="entry name" value="Hypothetical protein af1432"/>
    <property type="match status" value="1"/>
</dbReference>
<dbReference type="SUPFAM" id="SSF55781">
    <property type="entry name" value="GAF domain-like"/>
    <property type="match status" value="1"/>
</dbReference>
<evidence type="ECO:0000259" key="5">
    <source>
        <dbReference type="PROSITE" id="PS51831"/>
    </source>
</evidence>
<feature type="coiled-coil region" evidence="1">
    <location>
        <begin position="112"/>
        <end position="170"/>
    </location>
</feature>
<dbReference type="Pfam" id="PF13426">
    <property type="entry name" value="PAS_9"/>
    <property type="match status" value="1"/>
</dbReference>
<evidence type="ECO:0000259" key="4">
    <source>
        <dbReference type="PROSITE" id="PS50885"/>
    </source>
</evidence>
<dbReference type="InterPro" id="IPR000014">
    <property type="entry name" value="PAS"/>
</dbReference>
<dbReference type="PROSITE" id="PS50885">
    <property type="entry name" value="HAMP"/>
    <property type="match status" value="1"/>
</dbReference>
<feature type="domain" description="HD" evidence="5">
    <location>
        <begin position="464"/>
        <end position="586"/>
    </location>
</feature>
<name>B7R6S5_9THEO</name>
<dbReference type="CDD" id="cd06225">
    <property type="entry name" value="HAMP"/>
    <property type="match status" value="1"/>
</dbReference>
<reference evidence="8" key="3">
    <citation type="submission" date="2015-02" db="EMBL/GenBank/DDBJ databases">
        <title>Genome analysis of three genomes within the thermophilic hydrogenogenic bacterial species Caldanaerobacter subterraneus.</title>
        <authorList>
            <person name="Sant'Anna F.H."/>
            <person name="Lebedinsky A."/>
            <person name="Sokolova T."/>
            <person name="Robb F.T."/>
            <person name="Gonzalez J.M."/>
        </authorList>
    </citation>
    <scope>NUCLEOTIDE SEQUENCE [LARGE SCALE GENOMIC DNA]</scope>
    <source>
        <strain evidence="8">DSM 12653</strain>
    </source>
</reference>
<dbReference type="Pfam" id="PF00672">
    <property type="entry name" value="HAMP"/>
    <property type="match status" value="1"/>
</dbReference>
<keyword evidence="1" id="KW-0175">Coiled coil</keyword>
<dbReference type="Pfam" id="PF13487">
    <property type="entry name" value="HD_5"/>
    <property type="match status" value="1"/>
</dbReference>
<proteinExistence type="predicted"/>
<keyword evidence="2" id="KW-0812">Transmembrane</keyword>
<dbReference type="PANTHER" id="PTHR43155:SF2">
    <property type="entry name" value="CYCLIC DI-GMP PHOSPHODIESTERASE PA4108"/>
    <property type="match status" value="1"/>
</dbReference>
<dbReference type="NCBIfam" id="TIGR00229">
    <property type="entry name" value="sensory_box"/>
    <property type="match status" value="1"/>
</dbReference>
<dbReference type="EMBL" id="ABXP02000004">
    <property type="protein sequence ID" value="KKC30924.1"/>
    <property type="molecule type" value="Genomic_DNA"/>
</dbReference>
<feature type="domain" description="HD-GYP" evidence="6">
    <location>
        <begin position="442"/>
        <end position="637"/>
    </location>
</feature>
<dbReference type="Gene3D" id="3.30.450.40">
    <property type="match status" value="1"/>
</dbReference>
<dbReference type="PANTHER" id="PTHR43155">
    <property type="entry name" value="CYCLIC DI-GMP PHOSPHODIESTERASE PA4108-RELATED"/>
    <property type="match status" value="1"/>
</dbReference>
<evidence type="ECO:0000313" key="7">
    <source>
        <dbReference type="EMBL" id="KKC30924.1"/>
    </source>
</evidence>
<dbReference type="NCBIfam" id="TIGR00277">
    <property type="entry name" value="HDIG"/>
    <property type="match status" value="1"/>
</dbReference>
<dbReference type="Pfam" id="PF13185">
    <property type="entry name" value="GAF_2"/>
    <property type="match status" value="1"/>
</dbReference>
<dbReference type="InterPro" id="IPR003018">
    <property type="entry name" value="GAF"/>
</dbReference>
<dbReference type="InterPro" id="IPR006674">
    <property type="entry name" value="HD_domain"/>
</dbReference>
<dbReference type="CDD" id="cd00077">
    <property type="entry name" value="HDc"/>
    <property type="match status" value="1"/>
</dbReference>
<protein>
    <submittedName>
        <fullName evidence="7">Response regulator</fullName>
    </submittedName>
</protein>
<evidence type="ECO:0000256" key="2">
    <source>
        <dbReference type="SAM" id="Phobius"/>
    </source>
</evidence>
<organism evidence="7 8">
    <name type="scientific">Caldanaerobacter subterraneus subsp. pacificus DSM 12653</name>
    <dbReference type="NCBI Taxonomy" id="391606"/>
    <lineage>
        <taxon>Bacteria</taxon>
        <taxon>Bacillati</taxon>
        <taxon>Bacillota</taxon>
        <taxon>Clostridia</taxon>
        <taxon>Thermoanaerobacterales</taxon>
        <taxon>Thermoanaerobacteraceae</taxon>
        <taxon>Caldanaerobacter</taxon>
    </lineage>
</organism>
<dbReference type="SMART" id="SM00304">
    <property type="entry name" value="HAMP"/>
    <property type="match status" value="1"/>
</dbReference>